<keyword evidence="2" id="KW-1185">Reference proteome</keyword>
<dbReference type="AlphaFoldDB" id="A0A166BQI6"/>
<protein>
    <submittedName>
        <fullName evidence="1">Uncharacterized protein</fullName>
    </submittedName>
</protein>
<proteinExistence type="predicted"/>
<gene>
    <name evidence="1" type="ORF">MBCUR_06850</name>
</gene>
<sequence length="76" mass="8495">MSLIFPLALKINPLNTQLICFPMYALLSPISSDVSEVLVKNRSFGFTLYLEISSLLTSTNPLIEFSLLKIFLLTSI</sequence>
<comment type="caution">
    <text evidence="1">The sequence shown here is derived from an EMBL/GenBank/DDBJ whole genome shotgun (WGS) entry which is preliminary data.</text>
</comment>
<dbReference type="EMBL" id="LWMV01000143">
    <property type="protein sequence ID" value="KZX13682.1"/>
    <property type="molecule type" value="Genomic_DNA"/>
</dbReference>
<name>A0A166BQI6_9EURY</name>
<accession>A0A166BQI6</accession>
<dbReference type="Proteomes" id="UP000077245">
    <property type="component" value="Unassembled WGS sequence"/>
</dbReference>
<organism evidence="1 2">
    <name type="scientific">Methanobrevibacter curvatus</name>
    <dbReference type="NCBI Taxonomy" id="49547"/>
    <lineage>
        <taxon>Archaea</taxon>
        <taxon>Methanobacteriati</taxon>
        <taxon>Methanobacteriota</taxon>
        <taxon>Methanomada group</taxon>
        <taxon>Methanobacteria</taxon>
        <taxon>Methanobacteriales</taxon>
        <taxon>Methanobacteriaceae</taxon>
        <taxon>Methanobrevibacter</taxon>
    </lineage>
</organism>
<evidence type="ECO:0000313" key="2">
    <source>
        <dbReference type="Proteomes" id="UP000077245"/>
    </source>
</evidence>
<reference evidence="1 2" key="1">
    <citation type="submission" date="2016-04" db="EMBL/GenBank/DDBJ databases">
        <title>Genome sequence of Methanobrevibacter curvatus DSM 11111.</title>
        <authorList>
            <person name="Poehlein A."/>
            <person name="Seedorf H."/>
            <person name="Daniel R."/>
        </authorList>
    </citation>
    <scope>NUCLEOTIDE SEQUENCE [LARGE SCALE GENOMIC DNA]</scope>
    <source>
        <strain evidence="1 2">DSM 11111</strain>
    </source>
</reference>
<evidence type="ECO:0000313" key="1">
    <source>
        <dbReference type="EMBL" id="KZX13682.1"/>
    </source>
</evidence>